<reference evidence="15 16" key="1">
    <citation type="journal article" date="2004" name="Proc. Natl. Acad. Sci. U.S.A.">
        <title>The diploid genome sequence of Candida albicans.</title>
        <authorList>
            <person name="Jones T."/>
            <person name="Federspiel N.A."/>
            <person name="Chibana H."/>
            <person name="Dungan J."/>
            <person name="Kalman S."/>
            <person name="Magee B.B."/>
            <person name="Newport G."/>
            <person name="Thorstenson Y.R."/>
            <person name="Agabian N."/>
            <person name="Magee P.T."/>
            <person name="Davis R.W."/>
            <person name="Scherer S."/>
        </authorList>
    </citation>
    <scope>NUCLEOTIDE SEQUENCE [LARGE SCALE GENOMIC DNA]</scope>
    <source>
        <strain evidence="16">SC5314 / ATCC MYA-2876</strain>
    </source>
</reference>
<dbReference type="Proteomes" id="UP000000559">
    <property type="component" value="Chromosome R"/>
</dbReference>
<evidence type="ECO:0000256" key="9">
    <source>
        <dbReference type="ARBA" id="ARBA00030865"/>
    </source>
</evidence>
<keyword evidence="16" id="KW-1185">Reference proteome</keyword>
<dbReference type="InterPro" id="IPR004527">
    <property type="entry name" value="Glu-tRNA-ligase_bac/mito"/>
</dbReference>
<keyword evidence="5 11" id="KW-0547">Nucleotide-binding</keyword>
<keyword evidence="4 11" id="KW-0436">Ligase</keyword>
<dbReference type="NCBIfam" id="TIGR00464">
    <property type="entry name" value="gltX_bact"/>
    <property type="match status" value="1"/>
</dbReference>
<dbReference type="InterPro" id="IPR000924">
    <property type="entry name" value="Glu/Gln-tRNA-synth"/>
</dbReference>
<dbReference type="RefSeq" id="XP_713248.2">
    <property type="nucleotide sequence ID" value="XM_708155.2"/>
</dbReference>
<dbReference type="Gene3D" id="3.40.50.620">
    <property type="entry name" value="HUPs"/>
    <property type="match status" value="1"/>
</dbReference>
<dbReference type="InterPro" id="IPR045462">
    <property type="entry name" value="aa-tRNA-synth_I_cd-bd"/>
</dbReference>
<dbReference type="Gene3D" id="1.10.10.350">
    <property type="match status" value="1"/>
</dbReference>
<evidence type="ECO:0000313" key="15">
    <source>
        <dbReference type="EMBL" id="AOW31050.1"/>
    </source>
</evidence>
<dbReference type="OrthoDB" id="428822at2759"/>
<dbReference type="PANTHER" id="PTHR43311:SF2">
    <property type="entry name" value="GLUTAMATE--TRNA LIGASE, MITOCHONDRIAL-RELATED"/>
    <property type="match status" value="1"/>
</dbReference>
<dbReference type="PANTHER" id="PTHR43311">
    <property type="entry name" value="GLUTAMATE--TRNA LIGASE"/>
    <property type="match status" value="1"/>
</dbReference>
<evidence type="ECO:0000256" key="7">
    <source>
        <dbReference type="ARBA" id="ARBA00022917"/>
    </source>
</evidence>
<feature type="domain" description="Glutamyl/glutaminyl-tRNA synthetase class Ib catalytic" evidence="12">
    <location>
        <begin position="41"/>
        <end position="359"/>
    </location>
</feature>
<dbReference type="Pfam" id="PF00749">
    <property type="entry name" value="tRNA-synt_1c"/>
    <property type="match status" value="1"/>
</dbReference>
<accession>A0A1D8PSE8</accession>
<dbReference type="InterPro" id="IPR020058">
    <property type="entry name" value="Glu/Gln-tRNA-synth_Ib_cat-dom"/>
</dbReference>
<dbReference type="SUPFAM" id="SSF48163">
    <property type="entry name" value="An anticodon-binding domain of class I aminoacyl-tRNA synthetases"/>
    <property type="match status" value="1"/>
</dbReference>
<gene>
    <name evidence="15" type="ordered locus">CAALFM_CR03110WA</name>
    <name evidence="14" type="ordered locus">orf19.9953</name>
</gene>
<dbReference type="InterPro" id="IPR014729">
    <property type="entry name" value="Rossmann-like_a/b/a_fold"/>
</dbReference>
<evidence type="ECO:0000313" key="16">
    <source>
        <dbReference type="Proteomes" id="UP000000559"/>
    </source>
</evidence>
<dbReference type="eggNOG" id="KOG1149">
    <property type="taxonomic scope" value="Eukaryota"/>
</dbReference>
<dbReference type="GO" id="GO:0005739">
    <property type="term" value="C:mitochondrion"/>
    <property type="evidence" value="ECO:0000318"/>
    <property type="project" value="GO_Central"/>
</dbReference>
<dbReference type="KEGG" id="cal:CAALFM_CR03110WA"/>
<feature type="domain" description="Aminoacyl-tRNA synthetase class I anticodon-binding" evidence="13">
    <location>
        <begin position="383"/>
        <end position="505"/>
    </location>
</feature>
<dbReference type="InterPro" id="IPR020751">
    <property type="entry name" value="aa-tRNA-synth_I_codon-bd_sub2"/>
</dbReference>
<reference evidence="15 16" key="3">
    <citation type="journal article" date="2013" name="Genome Biol.">
        <title>Assembly of a phased diploid Candida albicans genome facilitates allele-specific measurements and provides a simple model for repeat and indel structure.</title>
        <authorList>
            <person name="Muzzey D."/>
            <person name="Schwartz K."/>
            <person name="Weissman J.S."/>
            <person name="Sherlock G."/>
        </authorList>
    </citation>
    <scope>NUCLEOTIDE SEQUENCE [LARGE SCALE GENOMIC DNA]</scope>
    <source>
        <strain evidence="16">SC5314 / ATCC MYA-2876</strain>
    </source>
</reference>
<name>A0A1D8PSE8_CANAL</name>
<keyword evidence="7 11" id="KW-0648">Protein biosynthesis</keyword>
<dbReference type="GeneID" id="3645124"/>
<evidence type="ECO:0000259" key="13">
    <source>
        <dbReference type="Pfam" id="PF19269"/>
    </source>
</evidence>
<evidence type="ECO:0000313" key="14">
    <source>
        <dbReference type="CGD" id="CAL0000186309"/>
    </source>
</evidence>
<evidence type="ECO:0000256" key="5">
    <source>
        <dbReference type="ARBA" id="ARBA00022741"/>
    </source>
</evidence>
<dbReference type="SMR" id="A0A1D8PSE8"/>
<keyword evidence="6 11" id="KW-0067">ATP-binding</keyword>
<evidence type="ECO:0000256" key="4">
    <source>
        <dbReference type="ARBA" id="ARBA00022598"/>
    </source>
</evidence>
<dbReference type="VEuPathDB" id="FungiDB:CR_03110W_A"/>
<keyword evidence="8 11" id="KW-0030">Aminoacyl-tRNA synthetase</keyword>
<evidence type="ECO:0000256" key="2">
    <source>
        <dbReference type="ARBA" id="ARBA00007894"/>
    </source>
</evidence>
<dbReference type="FunFam" id="3.40.50.620:FF:000045">
    <property type="entry name" value="Glutamate--tRNA ligase, mitochondrial"/>
    <property type="match status" value="1"/>
</dbReference>
<dbReference type="GO" id="GO:0000049">
    <property type="term" value="F:tRNA binding"/>
    <property type="evidence" value="ECO:0007669"/>
    <property type="project" value="InterPro"/>
</dbReference>
<dbReference type="FunCoup" id="A0A1D8PSE8">
    <property type="interactions" value="745"/>
</dbReference>
<evidence type="ECO:0000256" key="3">
    <source>
        <dbReference type="ARBA" id="ARBA00012835"/>
    </source>
</evidence>
<evidence type="ECO:0000256" key="10">
    <source>
        <dbReference type="ARBA" id="ARBA00072917"/>
    </source>
</evidence>
<dbReference type="EC" id="6.1.1.17" evidence="3"/>
<dbReference type="EMBL" id="CP017630">
    <property type="protein sequence ID" value="AOW31050.1"/>
    <property type="molecule type" value="Genomic_DNA"/>
</dbReference>
<dbReference type="HAMAP" id="MF_00022">
    <property type="entry name" value="Glu_tRNA_synth_type1"/>
    <property type="match status" value="1"/>
</dbReference>
<dbReference type="InterPro" id="IPR049940">
    <property type="entry name" value="GluQ/Sye"/>
</dbReference>
<reference evidence="15 16" key="2">
    <citation type="journal article" date="2007" name="Genome Biol.">
        <title>Assembly of the Candida albicans genome into sixteen supercontigs aligned on the eight chromosomes.</title>
        <authorList>
            <person name="van het Hoog M."/>
            <person name="Rast T.J."/>
            <person name="Martchenko M."/>
            <person name="Grindle S."/>
            <person name="Dignard D."/>
            <person name="Hogues H."/>
            <person name="Cuomo C."/>
            <person name="Berriman M."/>
            <person name="Scherer S."/>
            <person name="Magee B.B."/>
            <person name="Whiteway M."/>
            <person name="Chibana H."/>
            <person name="Nantel A."/>
            <person name="Magee P.T."/>
        </authorList>
    </citation>
    <scope>GENOME REANNOTATION</scope>
    <source>
        <strain evidence="16">SC5314 / ATCC MYA-2876</strain>
    </source>
</reference>
<evidence type="ECO:0000259" key="12">
    <source>
        <dbReference type="Pfam" id="PF00749"/>
    </source>
</evidence>
<dbReference type="CDD" id="cd00808">
    <property type="entry name" value="GluRS_core"/>
    <property type="match status" value="1"/>
</dbReference>
<dbReference type="InParanoid" id="A0A1D8PSE8"/>
<dbReference type="PRINTS" id="PR00987">
    <property type="entry name" value="TRNASYNTHGLU"/>
</dbReference>
<comment type="similarity">
    <text evidence="2">Belongs to the class-I aminoacyl-tRNA synthetase family. Glutamate--tRNA ligase type 1 subfamily.</text>
</comment>
<dbReference type="GO" id="GO:0008270">
    <property type="term" value="F:zinc ion binding"/>
    <property type="evidence" value="ECO:0007669"/>
    <property type="project" value="InterPro"/>
</dbReference>
<dbReference type="CGD" id="CAL0000186309">
    <property type="gene designation" value="orf19.9953"/>
</dbReference>
<sequence length="509" mass="58453">MKLSLPIIRNYSKAGSLLKDSLAELAANSSHLSRQPKTPARTRFAPSPTGFLHLGSLRTALYNYLLAKSTGGEFILRIEDTDKNRLVPGAEDNIINTLKWCNLHIDEGPVEGGPYGPYRQSDRKHIYQKYANELLSKGLAYKCYCSKERLLELRESAQRLKPPTNVTYDRKCISESEHEGLPYVIRFKSPNNYPPFRDLLHGELSLQPQYNDKDRRFDDFVIVKNDGMPTYHFANVIDDHLMKITHVVRGEEWLPSTPKHIAMYHAMGWEPPQYIHIPLLTSLKDKKLSKRSGDLNILKLKDEGILPEALVNFVALFGWSPVRSNGEKFNEVMDLSDIIELFSIDQLTKGNAKVNDSKLYYFNKLHLAKKLESAEGLETLVEEYYPHFKQFSNQSKEYLYKLLKFMGPNLTSIHEIETDHQYLFQEIDYSKVKVPNDQTKSVLEYVLENGYYDAINKLPQQGIPKKNIFMSLRYALSGGKSGLAIPHFIELLGEIEFNRRLSNALKTVM</sequence>
<dbReference type="GO" id="GO:0004818">
    <property type="term" value="F:glutamate-tRNA ligase activity"/>
    <property type="evidence" value="ECO:0000318"/>
    <property type="project" value="GO_Central"/>
</dbReference>
<proteinExistence type="inferred from homology"/>
<dbReference type="Pfam" id="PF19269">
    <property type="entry name" value="Anticodon_2"/>
    <property type="match status" value="1"/>
</dbReference>
<dbReference type="InterPro" id="IPR008925">
    <property type="entry name" value="aa_tRNA-synth_I_cd-bd_sf"/>
</dbReference>
<dbReference type="InterPro" id="IPR033910">
    <property type="entry name" value="GluRS_core"/>
</dbReference>
<evidence type="ECO:0000256" key="6">
    <source>
        <dbReference type="ARBA" id="ARBA00022840"/>
    </source>
</evidence>
<dbReference type="GO" id="GO:0005524">
    <property type="term" value="F:ATP binding"/>
    <property type="evidence" value="ECO:0007669"/>
    <property type="project" value="UniProtKB-KW"/>
</dbReference>
<evidence type="ECO:0000256" key="1">
    <source>
        <dbReference type="ARBA" id="ARBA00004173"/>
    </source>
</evidence>
<organism evidence="15 16">
    <name type="scientific">Candida albicans (strain SC5314 / ATCC MYA-2876)</name>
    <name type="common">Yeast</name>
    <dbReference type="NCBI Taxonomy" id="237561"/>
    <lineage>
        <taxon>Eukaryota</taxon>
        <taxon>Fungi</taxon>
        <taxon>Dikarya</taxon>
        <taxon>Ascomycota</taxon>
        <taxon>Saccharomycotina</taxon>
        <taxon>Pichiomycetes</taxon>
        <taxon>Debaryomycetaceae</taxon>
        <taxon>Candida/Lodderomyces clade</taxon>
        <taxon>Candida</taxon>
    </lineage>
</organism>
<dbReference type="GO" id="GO:0006424">
    <property type="term" value="P:glutamyl-tRNA aminoacylation"/>
    <property type="evidence" value="ECO:0000318"/>
    <property type="project" value="GO_Central"/>
</dbReference>
<evidence type="ECO:0000256" key="11">
    <source>
        <dbReference type="RuleBase" id="RU363037"/>
    </source>
</evidence>
<protein>
    <recommendedName>
        <fullName evidence="10">Glutamate--tRNA ligase, mitochondrial</fullName>
        <ecNumber evidence="3">6.1.1.17</ecNumber>
    </recommendedName>
    <alternativeName>
        <fullName evidence="9">Glutamyl-tRNA synthetase</fullName>
    </alternativeName>
</protein>
<comment type="subcellular location">
    <subcellularLocation>
        <location evidence="1">Mitochondrion</location>
    </subcellularLocation>
</comment>
<dbReference type="GO" id="GO:0032543">
    <property type="term" value="P:mitochondrial translation"/>
    <property type="evidence" value="ECO:0007669"/>
    <property type="project" value="EnsemblFungi"/>
</dbReference>
<evidence type="ECO:0000256" key="8">
    <source>
        <dbReference type="ARBA" id="ARBA00023146"/>
    </source>
</evidence>
<dbReference type="STRING" id="237561.A0A1D8PSE8"/>
<dbReference type="SUPFAM" id="SSF52374">
    <property type="entry name" value="Nucleotidylyl transferase"/>
    <property type="match status" value="1"/>
</dbReference>
<dbReference type="AlphaFoldDB" id="A0A1D8PSE8"/>